<feature type="region of interest" description="Disordered" evidence="1">
    <location>
        <begin position="211"/>
        <end position="367"/>
    </location>
</feature>
<feature type="compositionally biased region" description="Polar residues" evidence="1">
    <location>
        <begin position="591"/>
        <end position="607"/>
    </location>
</feature>
<accession>A0A383UZ44</accession>
<protein>
    <submittedName>
        <fullName evidence="2">Uncharacterized protein</fullName>
    </submittedName>
</protein>
<feature type="compositionally biased region" description="Polar residues" evidence="1">
    <location>
        <begin position="258"/>
        <end position="267"/>
    </location>
</feature>
<feature type="compositionally biased region" description="Polar residues" evidence="1">
    <location>
        <begin position="308"/>
        <end position="317"/>
    </location>
</feature>
<feature type="compositionally biased region" description="Polar residues" evidence="1">
    <location>
        <begin position="331"/>
        <end position="340"/>
    </location>
</feature>
<name>A0A383UZ44_BLUHO</name>
<dbReference type="VEuPathDB" id="FungiDB:BLGHR1_15987"/>
<organism evidence="2 3">
    <name type="scientific">Blumeria hordei</name>
    <name type="common">Barley powdery mildew</name>
    <name type="synonym">Blumeria graminis f. sp. hordei</name>
    <dbReference type="NCBI Taxonomy" id="2867405"/>
    <lineage>
        <taxon>Eukaryota</taxon>
        <taxon>Fungi</taxon>
        <taxon>Dikarya</taxon>
        <taxon>Ascomycota</taxon>
        <taxon>Pezizomycotina</taxon>
        <taxon>Leotiomycetes</taxon>
        <taxon>Erysiphales</taxon>
        <taxon>Erysiphaceae</taxon>
        <taxon>Blumeria</taxon>
    </lineage>
</organism>
<dbReference type="EMBL" id="UNSH01000074">
    <property type="protein sequence ID" value="SZF05187.1"/>
    <property type="molecule type" value="Genomic_DNA"/>
</dbReference>
<evidence type="ECO:0000313" key="3">
    <source>
        <dbReference type="Proteomes" id="UP000275772"/>
    </source>
</evidence>
<dbReference type="AlphaFoldDB" id="A0A383UZ44"/>
<proteinExistence type="predicted"/>
<reference evidence="2 3" key="1">
    <citation type="submission" date="2017-11" db="EMBL/GenBank/DDBJ databases">
        <authorList>
            <person name="Kracher B."/>
        </authorList>
    </citation>
    <scope>NUCLEOTIDE SEQUENCE [LARGE SCALE GENOMIC DNA]</scope>
    <source>
        <strain evidence="2 3">RACE1</strain>
    </source>
</reference>
<evidence type="ECO:0000256" key="1">
    <source>
        <dbReference type="SAM" id="MobiDB-lite"/>
    </source>
</evidence>
<feature type="region of interest" description="Disordered" evidence="1">
    <location>
        <begin position="591"/>
        <end position="612"/>
    </location>
</feature>
<gene>
    <name evidence="2" type="ORF">BLGHR1_15987</name>
</gene>
<sequence>MPTRLSNMGLSLKNLLSGAPTPTSPKTLGYRYDCSKPSSPPIKGSYPLVTKKSGNFQGAVVRPSTSSFATGRSSTAVNPKTTLGQTSDAFSIFHSQTLDYKFASSYLETEDLQNGVPQTTRVICEKHNSPAVASTREYQKPRNNDTIVRSIFQLPSNLSFSRHSQTSRGLISRQRRPYIDLLEAHSTIKSSDDVFQNRVKATGVRNYGEDVANRNMGYGRGLSTEVRPKTSPSSATPHKRPTQKFGLGDQGGPDSRPKTSFSTNDTPSRFYHNFGPGRSMDVRKDLDVSGNDMAHDGTLPEIERDNDSTFGPSSPNPIISRYGQDRPHTAVASSGINQPHLNDHKDKVSLSGSTSTESPHIPKSHPATINTRCVDLSSAYRNERPKRRIHSETDLHRIHLASNQIGLHNGPRSATSLPRFPRESQFTSSNMNTDNVTQILSVDEPNDLQKYKPSKRAEIFENYVIPKFQSHGSCYCKNDQNCPDLKLPSHKRQDRILSVQKVQLVPAKTFMPRSADKNMQELDIGYSPKICLSSREIEHASSINSPWADKSASGSLSDRSVDYSTSSSYSCHDFTPTASYSIVSNVNKNLLPNESGTPAPTSGSDCSWPQGKDRTQHDIMEIVSRNEGISEETTFGKSLSCPFNQLATGLQYSTISHERYDVEAAPSNNSLTRQSSILSSLLEFKEVDDDLMGYNRPRLGPDGEELLFRDDGYGPGLGGMLPGLCIVSPNLMHHVSICREATESGVLV</sequence>
<dbReference type="Proteomes" id="UP000275772">
    <property type="component" value="Unassembled WGS sequence"/>
</dbReference>
<evidence type="ECO:0000313" key="2">
    <source>
        <dbReference type="EMBL" id="SZF05187.1"/>
    </source>
</evidence>